<dbReference type="GO" id="GO:0031625">
    <property type="term" value="F:ubiquitin protein ligase binding"/>
    <property type="evidence" value="ECO:0007669"/>
    <property type="project" value="TreeGrafter"/>
</dbReference>
<evidence type="ECO:0000313" key="7">
    <source>
        <dbReference type="EMBL" id="KAK9084088.1"/>
    </source>
</evidence>
<dbReference type="Pfam" id="PF11543">
    <property type="entry name" value="UN_NPL4"/>
    <property type="match status" value="1"/>
</dbReference>
<gene>
    <name evidence="7" type="ORF">Scep_030559</name>
</gene>
<dbReference type="AlphaFoldDB" id="A0AAP0HD92"/>
<dbReference type="PANTHER" id="PTHR12710">
    <property type="entry name" value="NUCLEAR PROTEIN LOCALIZATION 4"/>
    <property type="match status" value="1"/>
</dbReference>
<dbReference type="InterPro" id="IPR029071">
    <property type="entry name" value="Ubiquitin-like_domsf"/>
</dbReference>
<reference evidence="7 8" key="1">
    <citation type="submission" date="2024-01" db="EMBL/GenBank/DDBJ databases">
        <title>Genome assemblies of Stephania.</title>
        <authorList>
            <person name="Yang L."/>
        </authorList>
    </citation>
    <scope>NUCLEOTIDE SEQUENCE [LARGE SCALE GENOMIC DNA]</scope>
    <source>
        <strain evidence="7">JXDWG</strain>
        <tissue evidence="7">Leaf</tissue>
    </source>
</reference>
<evidence type="ECO:0000259" key="6">
    <source>
        <dbReference type="PROSITE" id="PS50053"/>
    </source>
</evidence>
<evidence type="ECO:0000256" key="4">
    <source>
        <dbReference type="ARBA" id="ARBA00060043"/>
    </source>
</evidence>
<dbReference type="InterPro" id="IPR016563">
    <property type="entry name" value="Npl4"/>
</dbReference>
<protein>
    <recommendedName>
        <fullName evidence="6">Ubiquitin-like domain-containing protein</fullName>
    </recommendedName>
</protein>
<sequence>MAMMIRIRSRDGLERVTIENPNNATIADLKALIENQLGVPISIQALSKDQNLLLARTLDERIRFSDMANSQALVSWLGVSHGSVVFLGYEGEGERFVAGPEVTPAGSFGRKMTVDDLIKRDCVNESLSFAAKGGGFRYEEDLMEAIAVGLGKLKIGAKF</sequence>
<comment type="pathway">
    <text evidence="5">Protein degradation; proteasomal ubiquitin-dependent pathway.</text>
</comment>
<evidence type="ECO:0000256" key="2">
    <source>
        <dbReference type="ARBA" id="ARBA00022553"/>
    </source>
</evidence>
<dbReference type="EMBL" id="JBBNAG010000013">
    <property type="protein sequence ID" value="KAK9084088.1"/>
    <property type="molecule type" value="Genomic_DNA"/>
</dbReference>
<evidence type="ECO:0000256" key="5">
    <source>
        <dbReference type="ARBA" id="ARBA00060618"/>
    </source>
</evidence>
<dbReference type="GO" id="GO:0043130">
    <property type="term" value="F:ubiquitin binding"/>
    <property type="evidence" value="ECO:0007669"/>
    <property type="project" value="TreeGrafter"/>
</dbReference>
<comment type="caution">
    <text evidence="7">The sequence shown here is derived from an EMBL/GenBank/DDBJ whole genome shotgun (WGS) entry which is preliminary data.</text>
</comment>
<dbReference type="InterPro" id="IPR000626">
    <property type="entry name" value="Ubiquitin-like_dom"/>
</dbReference>
<dbReference type="FunFam" id="3.10.20.90:FF:000331">
    <property type="entry name" value="NPL4-like protein 1"/>
    <property type="match status" value="1"/>
</dbReference>
<accession>A0AAP0HD92</accession>
<evidence type="ECO:0000313" key="8">
    <source>
        <dbReference type="Proteomes" id="UP001419268"/>
    </source>
</evidence>
<evidence type="ECO:0000256" key="1">
    <source>
        <dbReference type="ARBA" id="ARBA00011025"/>
    </source>
</evidence>
<dbReference type="PROSITE" id="PS50053">
    <property type="entry name" value="UBIQUITIN_2"/>
    <property type="match status" value="1"/>
</dbReference>
<dbReference type="Proteomes" id="UP001419268">
    <property type="component" value="Unassembled WGS sequence"/>
</dbReference>
<dbReference type="CDD" id="cd17055">
    <property type="entry name" value="Ubl_AtNPL4_like"/>
    <property type="match status" value="1"/>
</dbReference>
<feature type="domain" description="Ubiquitin-like" evidence="6">
    <location>
        <begin position="3"/>
        <end position="53"/>
    </location>
</feature>
<name>A0AAP0HD92_9MAGN</name>
<keyword evidence="8" id="KW-1185">Reference proteome</keyword>
<dbReference type="InterPro" id="IPR024682">
    <property type="entry name" value="Npl4_Ub-like_dom"/>
</dbReference>
<dbReference type="PANTHER" id="PTHR12710:SF0">
    <property type="entry name" value="NUCLEAR PROTEIN LOCALIZATION PROTEIN 4 HOMOLOG"/>
    <property type="match status" value="1"/>
</dbReference>
<keyword evidence="3" id="KW-0833">Ubl conjugation pathway</keyword>
<dbReference type="GO" id="GO:0006511">
    <property type="term" value="P:ubiquitin-dependent protein catabolic process"/>
    <property type="evidence" value="ECO:0007669"/>
    <property type="project" value="InterPro"/>
</dbReference>
<comment type="function">
    <text evidence="4">May be part of a complex that binds ubiquitinated proteins and that is necessary for the export of misfolded proteins from the ER to the cytoplasm, where they are degraded by the proteasome.</text>
</comment>
<comment type="similarity">
    <text evidence="1">Belongs to the NPL4 family.</text>
</comment>
<dbReference type="Gene3D" id="3.10.20.90">
    <property type="entry name" value="Phosphatidylinositol 3-kinase Catalytic Subunit, Chain A, domain 1"/>
    <property type="match status" value="1"/>
</dbReference>
<proteinExistence type="inferred from homology"/>
<evidence type="ECO:0000256" key="3">
    <source>
        <dbReference type="ARBA" id="ARBA00022786"/>
    </source>
</evidence>
<organism evidence="7 8">
    <name type="scientific">Stephania cephalantha</name>
    <dbReference type="NCBI Taxonomy" id="152367"/>
    <lineage>
        <taxon>Eukaryota</taxon>
        <taxon>Viridiplantae</taxon>
        <taxon>Streptophyta</taxon>
        <taxon>Embryophyta</taxon>
        <taxon>Tracheophyta</taxon>
        <taxon>Spermatophyta</taxon>
        <taxon>Magnoliopsida</taxon>
        <taxon>Ranunculales</taxon>
        <taxon>Menispermaceae</taxon>
        <taxon>Menispermoideae</taxon>
        <taxon>Cissampelideae</taxon>
        <taxon>Stephania</taxon>
    </lineage>
</organism>
<keyword evidence="2" id="KW-0597">Phosphoprotein</keyword>
<dbReference type="SUPFAM" id="SSF54236">
    <property type="entry name" value="Ubiquitin-like"/>
    <property type="match status" value="1"/>
</dbReference>
<dbReference type="GO" id="GO:0005634">
    <property type="term" value="C:nucleus"/>
    <property type="evidence" value="ECO:0007669"/>
    <property type="project" value="TreeGrafter"/>
</dbReference>